<dbReference type="OrthoDB" id="9769739at2"/>
<feature type="transmembrane region" description="Helical" evidence="5">
    <location>
        <begin position="316"/>
        <end position="336"/>
    </location>
</feature>
<dbReference type="SUPFAM" id="SSF52091">
    <property type="entry name" value="SpoIIaa-like"/>
    <property type="match status" value="1"/>
</dbReference>
<reference evidence="8 9" key="1">
    <citation type="submission" date="2019-06" db="EMBL/GenBank/DDBJ databases">
        <title>Sequencing the genomes of 1000 actinobacteria strains.</title>
        <authorList>
            <person name="Klenk H.-P."/>
        </authorList>
    </citation>
    <scope>NUCLEOTIDE SEQUENCE [LARGE SCALE GENOMIC DNA]</scope>
    <source>
        <strain evidence="8 9">DSM 21776</strain>
    </source>
</reference>
<dbReference type="InterPro" id="IPR011547">
    <property type="entry name" value="SLC26A/SulP_dom"/>
</dbReference>
<dbReference type="PROSITE" id="PS50801">
    <property type="entry name" value="STAS"/>
    <property type="match status" value="1"/>
</dbReference>
<dbReference type="InterPro" id="IPR002645">
    <property type="entry name" value="STAS_dom"/>
</dbReference>
<evidence type="ECO:0000256" key="4">
    <source>
        <dbReference type="ARBA" id="ARBA00023136"/>
    </source>
</evidence>
<feature type="transmembrane region" description="Helical" evidence="5">
    <location>
        <begin position="166"/>
        <end position="186"/>
    </location>
</feature>
<feature type="transmembrane region" description="Helical" evidence="5">
    <location>
        <begin position="124"/>
        <end position="146"/>
    </location>
</feature>
<gene>
    <name evidence="8" type="ORF">FHX52_0924</name>
</gene>
<dbReference type="GO" id="GO:0016020">
    <property type="term" value="C:membrane"/>
    <property type="evidence" value="ECO:0007669"/>
    <property type="project" value="UniProtKB-SubCell"/>
</dbReference>
<feature type="transmembrane region" description="Helical" evidence="5">
    <location>
        <begin position="372"/>
        <end position="400"/>
    </location>
</feature>
<dbReference type="PANTHER" id="PTHR11814">
    <property type="entry name" value="SULFATE TRANSPORTER"/>
    <property type="match status" value="1"/>
</dbReference>
<feature type="transmembrane region" description="Helical" evidence="5">
    <location>
        <begin position="342"/>
        <end position="360"/>
    </location>
</feature>
<feature type="transmembrane region" description="Helical" evidence="5">
    <location>
        <begin position="193"/>
        <end position="212"/>
    </location>
</feature>
<dbReference type="InterPro" id="IPR036513">
    <property type="entry name" value="STAS_dom_sf"/>
</dbReference>
<comment type="caution">
    <text evidence="8">The sequence shown here is derived from an EMBL/GenBank/DDBJ whole genome shotgun (WGS) entry which is preliminary data.</text>
</comment>
<dbReference type="InterPro" id="IPR001902">
    <property type="entry name" value="SLC26A/SulP_fam"/>
</dbReference>
<organism evidence="8 9">
    <name type="scientific">Humibacillus xanthopallidus</name>
    <dbReference type="NCBI Taxonomy" id="412689"/>
    <lineage>
        <taxon>Bacteria</taxon>
        <taxon>Bacillati</taxon>
        <taxon>Actinomycetota</taxon>
        <taxon>Actinomycetes</taxon>
        <taxon>Micrococcales</taxon>
        <taxon>Intrasporangiaceae</taxon>
        <taxon>Humibacillus</taxon>
    </lineage>
</organism>
<dbReference type="Proteomes" id="UP000320085">
    <property type="component" value="Unassembled WGS sequence"/>
</dbReference>
<dbReference type="Pfam" id="PF00916">
    <property type="entry name" value="Sulfate_transp"/>
    <property type="match status" value="1"/>
</dbReference>
<dbReference type="Gene3D" id="3.30.750.24">
    <property type="entry name" value="STAS domain"/>
    <property type="match status" value="1"/>
</dbReference>
<feature type="domain" description="STAS" evidence="7">
    <location>
        <begin position="435"/>
        <end position="539"/>
    </location>
</feature>
<evidence type="ECO:0000259" key="7">
    <source>
        <dbReference type="PROSITE" id="PS50801"/>
    </source>
</evidence>
<feature type="transmembrane region" description="Helical" evidence="5">
    <location>
        <begin position="243"/>
        <end position="262"/>
    </location>
</feature>
<feature type="transmembrane region" description="Helical" evidence="5">
    <location>
        <begin position="64"/>
        <end position="85"/>
    </location>
</feature>
<dbReference type="RefSeq" id="WP_141820313.1">
    <property type="nucleotide sequence ID" value="NZ_BAAAQC010000016.1"/>
</dbReference>
<name>A0A543PUS3_9MICO</name>
<feature type="domain" description="Cyclic nucleotide-binding" evidence="6">
    <location>
        <begin position="387"/>
        <end position="500"/>
    </location>
</feature>
<dbReference type="GO" id="GO:0055085">
    <property type="term" value="P:transmembrane transport"/>
    <property type="evidence" value="ECO:0007669"/>
    <property type="project" value="InterPro"/>
</dbReference>
<dbReference type="EMBL" id="VFQF01000001">
    <property type="protein sequence ID" value="TQN47806.1"/>
    <property type="molecule type" value="Genomic_DNA"/>
</dbReference>
<accession>A0A543PUS3</accession>
<evidence type="ECO:0000256" key="3">
    <source>
        <dbReference type="ARBA" id="ARBA00022989"/>
    </source>
</evidence>
<keyword evidence="2 5" id="KW-0812">Transmembrane</keyword>
<feature type="transmembrane region" description="Helical" evidence="5">
    <location>
        <begin position="91"/>
        <end position="112"/>
    </location>
</feature>
<dbReference type="AlphaFoldDB" id="A0A543PUS3"/>
<dbReference type="CDD" id="cd07042">
    <property type="entry name" value="STAS_SulP_like_sulfate_transporter"/>
    <property type="match status" value="1"/>
</dbReference>
<evidence type="ECO:0000313" key="8">
    <source>
        <dbReference type="EMBL" id="TQN47806.1"/>
    </source>
</evidence>
<evidence type="ECO:0000256" key="5">
    <source>
        <dbReference type="SAM" id="Phobius"/>
    </source>
</evidence>
<evidence type="ECO:0000256" key="2">
    <source>
        <dbReference type="ARBA" id="ARBA00022692"/>
    </source>
</evidence>
<proteinExistence type="predicted"/>
<feature type="transmembrane region" description="Helical" evidence="5">
    <location>
        <begin position="37"/>
        <end position="57"/>
    </location>
</feature>
<dbReference type="PROSITE" id="PS50042">
    <property type="entry name" value="CNMP_BINDING_3"/>
    <property type="match status" value="1"/>
</dbReference>
<keyword evidence="4 5" id="KW-0472">Membrane</keyword>
<dbReference type="Pfam" id="PF01740">
    <property type="entry name" value="STAS"/>
    <property type="match status" value="1"/>
</dbReference>
<evidence type="ECO:0000313" key="9">
    <source>
        <dbReference type="Proteomes" id="UP000320085"/>
    </source>
</evidence>
<keyword evidence="3 5" id="KW-1133">Transmembrane helix</keyword>
<feature type="transmembrane region" description="Helical" evidence="5">
    <location>
        <begin position="12"/>
        <end position="31"/>
    </location>
</feature>
<protein>
    <submittedName>
        <fullName evidence="8">High affinity sulfate transporter 1</fullName>
    </submittedName>
</protein>
<dbReference type="InterPro" id="IPR000595">
    <property type="entry name" value="cNMP-bd_dom"/>
</dbReference>
<evidence type="ECO:0000259" key="6">
    <source>
        <dbReference type="PROSITE" id="PS50042"/>
    </source>
</evidence>
<sequence>MSLLTGYRRQWLRGDLVAGVTVAAIAIPESLGYASIAGLPVQTGLYCALLPAVLFAVIASTRQLVVGADSATAALVAAGAGAVVAAGSPTYASTVAVLGLITAAILLLMAVARLGFLADLISQPVLAGFLSGVGVSLIIGKLPGMLGIKASGTTWDKLVTTLTNLGHVNVASAVLAIGVVVSMLFMERVLPKLPAALLAVVVFSVVAALIGADGRGVAMVGNVPAGLPGLSLPTFSAGEVTRLTATAAAIAVVILAQSAAVARSFATKNSYRDNTNQDLYGLAAANTGSALTGGFAINGSPPRTAAGDGAGSRSQLVNIVMALVIGIVLLFATGLFEYLPSPVLDGVVFAIGVGLVKVAQLRAIRRTRLFEFGAAMLALVVVAFVGVEQGILLAVLVSLVDRLRRQYQPHDEVLVSDGDVAPRLHDRVRPGIAMDGVLVYRFGTGLFFENAAYFDERVRDLVAAAKAPVRAVVLDAAAMDDIDFTGTEVLRRQATDFAARDIRLFVAELSSSAESSVERAGLGDVLTVVPRLEQALTAAS</sequence>
<evidence type="ECO:0000256" key="1">
    <source>
        <dbReference type="ARBA" id="ARBA00004141"/>
    </source>
</evidence>
<comment type="subcellular location">
    <subcellularLocation>
        <location evidence="1">Membrane</location>
        <topology evidence="1">Multi-pass membrane protein</topology>
    </subcellularLocation>
</comment>